<keyword evidence="1" id="KW-1133">Transmembrane helix</keyword>
<sequence length="622" mass="70513">MLKGTIASSTSSTDLTSTPNLIRHVAEIQAILNSDSNEHNIHSSIFANNKTRTYVSTPTASPASDSSSSPITVLLTNERDDGGDDISDISTENESHRVVQNLMPSISRNPQVYSPNYPQSKLSQFSRMIHHSRQESHSPIALKSIRTTLWIDRTLFLVGVIIPLSLGIVLFLVHSFTDFISCQPVRVTSSVPNKFVNQVCRTKLMQVILQGVRDRDNEDRITGSLQHECFPIILILIAILNWIPHLCWHFIVRHSIYCDASLVASELRSFRKTAQRELLSIASTISSIPLGSNFMPITQEIRMKNFGRPTPTQRRSGDELTITEPVSNFQISHTKNTISPVDTGYESEMDLPSAAVMHLPKLRVSKDDHALNLFISGWQKTDFYFRRFLAKHAVLFLFNITTFILVLILSAVTYGEPFSGNFYCRPTEKSTTLHVCLTSTAFALNMTAFCLGALGLIGFVCSAIFFHRNFLHSRVYKESIVACGTKSILQSDLAACLVTRRDENFFSDYIRLLALARMQLRGSLFVTRREVFNLRLSYLPGITKTDFHFMNLLCKENTRQFPDIMQLRVWLLRYVFLCRRLSPAMTNRATSTPNNQMRNEDLSHRLGFGKVRVNIDFCDQYC</sequence>
<keyword evidence="1" id="KW-0472">Membrane</keyword>
<dbReference type="OrthoDB" id="5867527at2759"/>
<dbReference type="Proteomes" id="UP000278807">
    <property type="component" value="Unassembled WGS sequence"/>
</dbReference>
<feature type="transmembrane region" description="Helical" evidence="1">
    <location>
        <begin position="230"/>
        <end position="252"/>
    </location>
</feature>
<feature type="transmembrane region" description="Helical" evidence="1">
    <location>
        <begin position="442"/>
        <end position="466"/>
    </location>
</feature>
<protein>
    <submittedName>
        <fullName evidence="4">G-protein coupled receptors family 1 profile domain-containing protein</fullName>
    </submittedName>
</protein>
<dbReference type="AlphaFoldDB" id="A0A0R3TVI6"/>
<evidence type="ECO:0000256" key="1">
    <source>
        <dbReference type="SAM" id="Phobius"/>
    </source>
</evidence>
<reference evidence="2 3" key="2">
    <citation type="submission" date="2018-11" db="EMBL/GenBank/DDBJ databases">
        <authorList>
            <consortium name="Pathogen Informatics"/>
        </authorList>
    </citation>
    <scope>NUCLEOTIDE SEQUENCE [LARGE SCALE GENOMIC DNA]</scope>
</reference>
<dbReference type="GO" id="GO:0006812">
    <property type="term" value="P:monoatomic cation transport"/>
    <property type="evidence" value="ECO:0007669"/>
    <property type="project" value="InterPro"/>
</dbReference>
<organism evidence="4">
    <name type="scientific">Rodentolepis nana</name>
    <name type="common">Dwarf tapeworm</name>
    <name type="synonym">Hymenolepis nana</name>
    <dbReference type="NCBI Taxonomy" id="102285"/>
    <lineage>
        <taxon>Eukaryota</taxon>
        <taxon>Metazoa</taxon>
        <taxon>Spiralia</taxon>
        <taxon>Lophotrochozoa</taxon>
        <taxon>Platyhelminthes</taxon>
        <taxon>Cestoda</taxon>
        <taxon>Eucestoda</taxon>
        <taxon>Cyclophyllidea</taxon>
        <taxon>Hymenolepididae</taxon>
        <taxon>Rodentolepis</taxon>
    </lineage>
</organism>
<proteinExistence type="predicted"/>
<name>A0A0R3TVI6_RODNA</name>
<dbReference type="WBParaSite" id="HNAJ_0001183501-mRNA-1">
    <property type="protein sequence ID" value="HNAJ_0001183501-mRNA-1"/>
    <property type="gene ID" value="HNAJ_0001183501"/>
</dbReference>
<dbReference type="InterPro" id="IPR039099">
    <property type="entry name" value="Pannexin"/>
</dbReference>
<feature type="transmembrane region" description="Helical" evidence="1">
    <location>
        <begin position="393"/>
        <end position="412"/>
    </location>
</feature>
<accession>A0A0R3TVI6</accession>
<evidence type="ECO:0000313" key="3">
    <source>
        <dbReference type="Proteomes" id="UP000278807"/>
    </source>
</evidence>
<gene>
    <name evidence="2" type="ORF">HNAJ_LOCUS11824</name>
</gene>
<dbReference type="PANTHER" id="PTHR15759">
    <property type="entry name" value="PANNEXIN"/>
    <property type="match status" value="1"/>
</dbReference>
<dbReference type="GO" id="GO:0015267">
    <property type="term" value="F:channel activity"/>
    <property type="evidence" value="ECO:0007669"/>
    <property type="project" value="InterPro"/>
</dbReference>
<keyword evidence="1" id="KW-0812">Transmembrane</keyword>
<dbReference type="PANTHER" id="PTHR15759:SF6">
    <property type="entry name" value="INNEXIN"/>
    <property type="match status" value="1"/>
</dbReference>
<evidence type="ECO:0000313" key="2">
    <source>
        <dbReference type="EMBL" id="VDO11448.1"/>
    </source>
</evidence>
<reference evidence="4" key="1">
    <citation type="submission" date="2017-02" db="UniProtKB">
        <authorList>
            <consortium name="WormBaseParasite"/>
        </authorList>
    </citation>
    <scope>IDENTIFICATION</scope>
</reference>
<evidence type="ECO:0000313" key="4">
    <source>
        <dbReference type="WBParaSite" id="HNAJ_0001183501-mRNA-1"/>
    </source>
</evidence>
<feature type="transmembrane region" description="Helical" evidence="1">
    <location>
        <begin position="155"/>
        <end position="176"/>
    </location>
</feature>
<dbReference type="GO" id="GO:0032732">
    <property type="term" value="P:positive regulation of interleukin-1 production"/>
    <property type="evidence" value="ECO:0007669"/>
    <property type="project" value="InterPro"/>
</dbReference>
<dbReference type="EMBL" id="UZAE01013812">
    <property type="protein sequence ID" value="VDO11448.1"/>
    <property type="molecule type" value="Genomic_DNA"/>
</dbReference>
<keyword evidence="3" id="KW-1185">Reference proteome</keyword>